<keyword evidence="1" id="KW-0472">Membrane</keyword>
<gene>
    <name evidence="2" type="ORF">RBU60_13335</name>
</gene>
<proteinExistence type="predicted"/>
<keyword evidence="3" id="KW-1185">Reference proteome</keyword>
<reference evidence="2 3" key="1">
    <citation type="submission" date="2023-08" db="EMBL/GenBank/DDBJ databases">
        <title>Mesonia sp. MT50, isolated from deep-sea sediment of the Mariana Trench.</title>
        <authorList>
            <person name="Fu H."/>
        </authorList>
    </citation>
    <scope>NUCLEOTIDE SEQUENCE [LARGE SCALE GENOMIC DNA]</scope>
    <source>
        <strain evidence="2 3">MT50</strain>
    </source>
</reference>
<keyword evidence="1" id="KW-1133">Transmembrane helix</keyword>
<keyword evidence="1" id="KW-0812">Transmembrane</keyword>
<protein>
    <submittedName>
        <fullName evidence="2">Uncharacterized protein</fullName>
    </submittedName>
</protein>
<feature type="transmembrane region" description="Helical" evidence="1">
    <location>
        <begin position="6"/>
        <end position="28"/>
    </location>
</feature>
<evidence type="ECO:0000313" key="3">
    <source>
        <dbReference type="Proteomes" id="UP001230915"/>
    </source>
</evidence>
<dbReference type="RefSeq" id="WP_308865552.1">
    <property type="nucleotide sequence ID" value="NZ_JAVHUL010000052.1"/>
</dbReference>
<accession>A0ABU1A4G3</accession>
<name>A0ABU1A4G3_9FLAO</name>
<dbReference type="EMBL" id="JAVHUL010000052">
    <property type="protein sequence ID" value="MDQ7918556.1"/>
    <property type="molecule type" value="Genomic_DNA"/>
</dbReference>
<feature type="transmembrane region" description="Helical" evidence="1">
    <location>
        <begin position="40"/>
        <end position="58"/>
    </location>
</feature>
<evidence type="ECO:0000256" key="1">
    <source>
        <dbReference type="SAM" id="Phobius"/>
    </source>
</evidence>
<evidence type="ECO:0000313" key="2">
    <source>
        <dbReference type="EMBL" id="MDQ7918556.1"/>
    </source>
</evidence>
<dbReference type="Proteomes" id="UP001230915">
    <property type="component" value="Unassembled WGS sequence"/>
</dbReference>
<comment type="caution">
    <text evidence="2">The sequence shown here is derived from an EMBL/GenBank/DDBJ whole genome shotgun (WGS) entry which is preliminary data.</text>
</comment>
<organism evidence="2 3">
    <name type="scientific">Mesonia profundi</name>
    <dbReference type="NCBI Taxonomy" id="3070998"/>
    <lineage>
        <taxon>Bacteria</taxon>
        <taxon>Pseudomonadati</taxon>
        <taxon>Bacteroidota</taxon>
        <taxon>Flavobacteriia</taxon>
        <taxon>Flavobacteriales</taxon>
        <taxon>Flavobacteriaceae</taxon>
        <taxon>Mesonia</taxon>
    </lineage>
</organism>
<sequence length="190" mass="22500">MDIFVFYILILIVLILFVVGIIYLSYWVPKRFGKKKLGIVISRILIIGTVILILTLFFEDKLFFKSDVKEYLSFQKVELKDDFKLINNESGGLRDYYHKFDLEISNSDRKSIINLIKSAENYQTGINNEFYLPELAKNRYEGDTLYANYQTTWAYKKAIFYPNGKGYTPTYRIISIWKEKNELTFEEILD</sequence>